<dbReference type="InterPro" id="IPR047640">
    <property type="entry name" value="RpiR-like"/>
</dbReference>
<comment type="caution">
    <text evidence="6">The sequence shown here is derived from an EMBL/GenBank/DDBJ whole genome shotgun (WGS) entry which is preliminary data.</text>
</comment>
<keyword evidence="3" id="KW-0804">Transcription</keyword>
<protein>
    <submittedName>
        <fullName evidence="6">MurR/RpiR family transcriptional regulator</fullName>
    </submittedName>
</protein>
<dbReference type="InterPro" id="IPR009057">
    <property type="entry name" value="Homeodomain-like_sf"/>
</dbReference>
<reference evidence="6" key="2">
    <citation type="submission" date="2021-04" db="EMBL/GenBank/DDBJ databases">
        <authorList>
            <person name="Gilroy R."/>
        </authorList>
    </citation>
    <scope>NUCLEOTIDE SEQUENCE</scope>
    <source>
        <strain evidence="6">2239</strain>
    </source>
</reference>
<dbReference type="InterPro" id="IPR000281">
    <property type="entry name" value="HTH_RpiR"/>
</dbReference>
<dbReference type="PANTHER" id="PTHR30514">
    <property type="entry name" value="GLUCOKINASE"/>
    <property type="match status" value="1"/>
</dbReference>
<dbReference type="Pfam" id="PF01380">
    <property type="entry name" value="SIS"/>
    <property type="match status" value="1"/>
</dbReference>
<dbReference type="PROSITE" id="PS51071">
    <property type="entry name" value="HTH_RPIR"/>
    <property type="match status" value="1"/>
</dbReference>
<dbReference type="GO" id="GO:0097367">
    <property type="term" value="F:carbohydrate derivative binding"/>
    <property type="evidence" value="ECO:0007669"/>
    <property type="project" value="InterPro"/>
</dbReference>
<dbReference type="SUPFAM" id="SSF53697">
    <property type="entry name" value="SIS domain"/>
    <property type="match status" value="1"/>
</dbReference>
<gene>
    <name evidence="6" type="ORF">H9865_03575</name>
</gene>
<evidence type="ECO:0000256" key="3">
    <source>
        <dbReference type="ARBA" id="ARBA00023163"/>
    </source>
</evidence>
<evidence type="ECO:0000313" key="6">
    <source>
        <dbReference type="EMBL" id="HIX05177.1"/>
    </source>
</evidence>
<dbReference type="Gene3D" id="1.10.10.10">
    <property type="entry name" value="Winged helix-like DNA-binding domain superfamily/Winged helix DNA-binding domain"/>
    <property type="match status" value="1"/>
</dbReference>
<dbReference type="GO" id="GO:0003677">
    <property type="term" value="F:DNA binding"/>
    <property type="evidence" value="ECO:0007669"/>
    <property type="project" value="UniProtKB-KW"/>
</dbReference>
<sequence>MGQTVGTIKKNYAQLRASERKVADWVLSHTAQVPEMTMAQLAAAAGVSEPTVARFAEAAGFGGFSALKLALAKEAAPAAPQRLLDVHVQPGDRLDTVPDKMISMALTALEDTRRMLDSRSYEKAVRALASARLIDVYGVGNSAAVAQDMVVKLLRIGLVCRAYPDSHLQQICASALQPGDVAVGISHSGATRDTVDALAMARARGAVTIAITNFKGAEILRHADIALLTGDVETAFYTETMFSRISQLAIVDSLYMGVVLQDFERFSGALEGVNRMVSRKVYREEENQ</sequence>
<name>A0A9D1V2Z6_9FIRM</name>
<evidence type="ECO:0000256" key="2">
    <source>
        <dbReference type="ARBA" id="ARBA00023125"/>
    </source>
</evidence>
<feature type="domain" description="HTH rpiR-type" evidence="4">
    <location>
        <begin position="2"/>
        <end position="78"/>
    </location>
</feature>
<dbReference type="SUPFAM" id="SSF46689">
    <property type="entry name" value="Homeodomain-like"/>
    <property type="match status" value="1"/>
</dbReference>
<evidence type="ECO:0000313" key="7">
    <source>
        <dbReference type="Proteomes" id="UP000824193"/>
    </source>
</evidence>
<keyword evidence="2" id="KW-0238">DNA-binding</keyword>
<dbReference type="Proteomes" id="UP000824193">
    <property type="component" value="Unassembled WGS sequence"/>
</dbReference>
<dbReference type="InterPro" id="IPR001347">
    <property type="entry name" value="SIS_dom"/>
</dbReference>
<dbReference type="EMBL" id="DXFW01000010">
    <property type="protein sequence ID" value="HIX05177.1"/>
    <property type="molecule type" value="Genomic_DNA"/>
</dbReference>
<evidence type="ECO:0000259" key="5">
    <source>
        <dbReference type="PROSITE" id="PS51464"/>
    </source>
</evidence>
<accession>A0A9D1V2Z6</accession>
<dbReference type="AlphaFoldDB" id="A0A9D1V2Z6"/>
<dbReference type="InterPro" id="IPR036388">
    <property type="entry name" value="WH-like_DNA-bd_sf"/>
</dbReference>
<evidence type="ECO:0000256" key="1">
    <source>
        <dbReference type="ARBA" id="ARBA00023015"/>
    </source>
</evidence>
<evidence type="ECO:0000259" key="4">
    <source>
        <dbReference type="PROSITE" id="PS51071"/>
    </source>
</evidence>
<organism evidence="6 7">
    <name type="scientific">Candidatus Allofournierella pullicola</name>
    <dbReference type="NCBI Taxonomy" id="2838596"/>
    <lineage>
        <taxon>Bacteria</taxon>
        <taxon>Bacillati</taxon>
        <taxon>Bacillota</taxon>
        <taxon>Clostridia</taxon>
        <taxon>Eubacteriales</taxon>
        <taxon>Oscillospiraceae</taxon>
        <taxon>Allofournierella</taxon>
    </lineage>
</organism>
<feature type="domain" description="SIS" evidence="5">
    <location>
        <begin position="124"/>
        <end position="264"/>
    </location>
</feature>
<dbReference type="Gene3D" id="3.40.50.10490">
    <property type="entry name" value="Glucose-6-phosphate isomerase like protein, domain 1"/>
    <property type="match status" value="1"/>
</dbReference>
<dbReference type="InterPro" id="IPR035472">
    <property type="entry name" value="RpiR-like_SIS"/>
</dbReference>
<keyword evidence="1" id="KW-0805">Transcription regulation</keyword>
<dbReference type="GO" id="GO:1901135">
    <property type="term" value="P:carbohydrate derivative metabolic process"/>
    <property type="evidence" value="ECO:0007669"/>
    <property type="project" value="InterPro"/>
</dbReference>
<reference evidence="6" key="1">
    <citation type="journal article" date="2021" name="PeerJ">
        <title>Extensive microbial diversity within the chicken gut microbiome revealed by metagenomics and culture.</title>
        <authorList>
            <person name="Gilroy R."/>
            <person name="Ravi A."/>
            <person name="Getino M."/>
            <person name="Pursley I."/>
            <person name="Horton D.L."/>
            <person name="Alikhan N.F."/>
            <person name="Baker D."/>
            <person name="Gharbi K."/>
            <person name="Hall N."/>
            <person name="Watson M."/>
            <person name="Adriaenssens E.M."/>
            <person name="Foster-Nyarko E."/>
            <person name="Jarju S."/>
            <person name="Secka A."/>
            <person name="Antonio M."/>
            <person name="Oren A."/>
            <person name="Chaudhuri R.R."/>
            <person name="La Ragione R."/>
            <person name="Hildebrand F."/>
            <person name="Pallen M.J."/>
        </authorList>
    </citation>
    <scope>NUCLEOTIDE SEQUENCE</scope>
    <source>
        <strain evidence="6">2239</strain>
    </source>
</reference>
<dbReference type="CDD" id="cd05013">
    <property type="entry name" value="SIS_RpiR"/>
    <property type="match status" value="1"/>
</dbReference>
<dbReference type="InterPro" id="IPR046348">
    <property type="entry name" value="SIS_dom_sf"/>
</dbReference>
<dbReference type="GO" id="GO:0003700">
    <property type="term" value="F:DNA-binding transcription factor activity"/>
    <property type="evidence" value="ECO:0007669"/>
    <property type="project" value="InterPro"/>
</dbReference>
<dbReference type="PANTHER" id="PTHR30514:SF1">
    <property type="entry name" value="HTH-TYPE TRANSCRIPTIONAL REGULATOR HEXR-RELATED"/>
    <property type="match status" value="1"/>
</dbReference>
<dbReference type="PROSITE" id="PS51464">
    <property type="entry name" value="SIS"/>
    <property type="match status" value="1"/>
</dbReference>
<dbReference type="Pfam" id="PF01418">
    <property type="entry name" value="HTH_6"/>
    <property type="match status" value="1"/>
</dbReference>
<proteinExistence type="predicted"/>